<accession>A0ABS3Y3J8</accession>
<gene>
    <name evidence="1" type="ORF">JW613_28665</name>
</gene>
<evidence type="ECO:0008006" key="3">
    <source>
        <dbReference type="Google" id="ProtNLM"/>
    </source>
</evidence>
<evidence type="ECO:0000313" key="1">
    <source>
        <dbReference type="EMBL" id="MBO8202232.1"/>
    </source>
</evidence>
<sequence length="171" mass="19439">MSAVIAAMITAVVGVLGTLFAPVLTQRITARQRVEERAEADRLRRLEERRAAYTAMNRASRQFSTLLKDALHRLRDDVYTDHERTALEEARLDYRDRYAEAQMIVPEHILDASRAVNRVLAGVDAAVKRLDRGRARDGETPDSVRLTLTTEGDRELAAMRRLMREDLGIHD</sequence>
<proteinExistence type="predicted"/>
<dbReference type="EMBL" id="JAFFZM010000021">
    <property type="protein sequence ID" value="MBO8202232.1"/>
    <property type="molecule type" value="Genomic_DNA"/>
</dbReference>
<comment type="caution">
    <text evidence="1">The sequence shown here is derived from an EMBL/GenBank/DDBJ whole genome shotgun (WGS) entry which is preliminary data.</text>
</comment>
<evidence type="ECO:0000313" key="2">
    <source>
        <dbReference type="Proteomes" id="UP000721954"/>
    </source>
</evidence>
<dbReference type="Proteomes" id="UP000721954">
    <property type="component" value="Unassembled WGS sequence"/>
</dbReference>
<keyword evidence="2" id="KW-1185">Reference proteome</keyword>
<dbReference type="GeneID" id="96262600"/>
<protein>
    <recommendedName>
        <fullName evidence="3">Secreted protein</fullName>
    </recommendedName>
</protein>
<reference evidence="1 2" key="1">
    <citation type="submission" date="2021-02" db="EMBL/GenBank/DDBJ databases">
        <title>Streptomyces spirodelae sp. nov., isolated from duckweed.</title>
        <authorList>
            <person name="Saimee Y."/>
            <person name="Duangmal K."/>
        </authorList>
    </citation>
    <scope>NUCLEOTIDE SEQUENCE [LARGE SCALE GENOMIC DNA]</scope>
    <source>
        <strain evidence="1 2">DSM 42105</strain>
    </source>
</reference>
<organism evidence="1 2">
    <name type="scientific">Streptomyces smyrnaeus</name>
    <dbReference type="NCBI Taxonomy" id="1387713"/>
    <lineage>
        <taxon>Bacteria</taxon>
        <taxon>Bacillati</taxon>
        <taxon>Actinomycetota</taxon>
        <taxon>Actinomycetes</taxon>
        <taxon>Kitasatosporales</taxon>
        <taxon>Streptomycetaceae</taxon>
        <taxon>Streptomyces</taxon>
    </lineage>
</organism>
<dbReference type="RefSeq" id="WP_209213780.1">
    <property type="nucleotide sequence ID" value="NZ_JAFFZM010000021.1"/>
</dbReference>
<name>A0ABS3Y3J8_9ACTN</name>